<evidence type="ECO:0000256" key="3">
    <source>
        <dbReference type="ARBA" id="ARBA00023136"/>
    </source>
</evidence>
<dbReference type="InterPro" id="IPR010645">
    <property type="entry name" value="MFS_4"/>
</dbReference>
<dbReference type="RefSeq" id="WP_205631055.1">
    <property type="nucleotide sequence ID" value="NZ_CP014841.1"/>
</dbReference>
<sequence length="416" mass="42376">MNRPAPAGGDALAASSAPSPVTAWQATLAGFCASLVGIGIARFAYTPLLPAIVAAHWFAASSAAYLGAANLAGYLAGAVLARPAANLVAARVVVRAMMLLASVAMLASAWPLSFGWFFVWRFASGLAGGGLMVLAATAVLPHVPPSRRGLASGVIFMGVGAGIAASGTLVPLWLHHGLVATWLGLAAISLALTALAWRGWPGDRAPHIDPAASQRRVPGQAWSLRALYAGYALNAAGLVPHMIFLVDFVARGLGLGVQTGSAYWVLFGLGALAGPVLTGHLADRIGFGRALRLAYLIEAIAVALPALLPGTAWLVISSVVVGAFTPGIVPLALGRIHEALPHDHAAQKAAWSRATTGFALLQAAGAYGMSYLFAHDGGRYGQLFLVGSGALLLALTIDLVVNAAGAAAQRHGSPPD</sequence>
<dbReference type="GO" id="GO:0022857">
    <property type="term" value="F:transmembrane transporter activity"/>
    <property type="evidence" value="ECO:0007669"/>
    <property type="project" value="InterPro"/>
</dbReference>
<dbReference type="Gene3D" id="1.20.1250.20">
    <property type="entry name" value="MFS general substrate transporter like domains"/>
    <property type="match status" value="2"/>
</dbReference>
<feature type="domain" description="Major facilitator superfamily (MFS) profile" evidence="5">
    <location>
        <begin position="25"/>
        <end position="406"/>
    </location>
</feature>
<name>A0A161J9S0_9GAMM</name>
<keyword evidence="7" id="KW-1185">Reference proteome</keyword>
<organism evidence="6 7">
    <name type="scientific">Dyella thiooxydans</name>
    <dbReference type="NCBI Taxonomy" id="445710"/>
    <lineage>
        <taxon>Bacteria</taxon>
        <taxon>Pseudomonadati</taxon>
        <taxon>Pseudomonadota</taxon>
        <taxon>Gammaproteobacteria</taxon>
        <taxon>Lysobacterales</taxon>
        <taxon>Rhodanobacteraceae</taxon>
        <taxon>Dyella</taxon>
    </lineage>
</organism>
<dbReference type="KEGG" id="dtx:ATSB10_27810"/>
<reference evidence="6 7" key="1">
    <citation type="submission" date="2016-02" db="EMBL/GenBank/DDBJ databases">
        <title>Complete genome sequencing and analysis of ATSB10, Dyella thiooxydans isolated from rhizosphere soil of sunflower (Helianthus annuus L.).</title>
        <authorList>
            <person name="Lee Y."/>
            <person name="Hwangbo K."/>
            <person name="Chung H."/>
            <person name="Yoo J."/>
            <person name="Kim K.Y."/>
            <person name="Sa T.M."/>
            <person name="Um Y."/>
            <person name="Madhaiyan M."/>
        </authorList>
    </citation>
    <scope>NUCLEOTIDE SEQUENCE [LARGE SCALE GENOMIC DNA]</scope>
    <source>
        <strain evidence="6 7">ATSB10</strain>
    </source>
</reference>
<feature type="transmembrane region" description="Helical" evidence="4">
    <location>
        <begin position="179"/>
        <end position="197"/>
    </location>
</feature>
<keyword evidence="1 4" id="KW-0812">Transmembrane</keyword>
<evidence type="ECO:0000256" key="1">
    <source>
        <dbReference type="ARBA" id="ARBA00022692"/>
    </source>
</evidence>
<dbReference type="GO" id="GO:0005886">
    <property type="term" value="C:plasma membrane"/>
    <property type="evidence" value="ECO:0007669"/>
    <property type="project" value="TreeGrafter"/>
</dbReference>
<feature type="transmembrane region" description="Helical" evidence="4">
    <location>
        <begin position="290"/>
        <end position="308"/>
    </location>
</feature>
<evidence type="ECO:0000256" key="4">
    <source>
        <dbReference type="SAM" id="Phobius"/>
    </source>
</evidence>
<dbReference type="SUPFAM" id="SSF103473">
    <property type="entry name" value="MFS general substrate transporter"/>
    <property type="match status" value="1"/>
</dbReference>
<evidence type="ECO:0000313" key="6">
    <source>
        <dbReference type="EMBL" id="AND70235.1"/>
    </source>
</evidence>
<dbReference type="InterPro" id="IPR020846">
    <property type="entry name" value="MFS_dom"/>
</dbReference>
<evidence type="ECO:0000256" key="2">
    <source>
        <dbReference type="ARBA" id="ARBA00022989"/>
    </source>
</evidence>
<evidence type="ECO:0000313" key="7">
    <source>
        <dbReference type="Proteomes" id="UP000077255"/>
    </source>
</evidence>
<protein>
    <recommendedName>
        <fullName evidence="5">Major facilitator superfamily (MFS) profile domain-containing protein</fullName>
    </recommendedName>
</protein>
<feature type="transmembrane region" description="Helical" evidence="4">
    <location>
        <begin position="118"/>
        <end position="140"/>
    </location>
</feature>
<dbReference type="EMBL" id="CP014841">
    <property type="protein sequence ID" value="AND70235.1"/>
    <property type="molecule type" value="Genomic_DNA"/>
</dbReference>
<feature type="transmembrane region" description="Helical" evidence="4">
    <location>
        <begin position="380"/>
        <end position="401"/>
    </location>
</feature>
<keyword evidence="3 4" id="KW-0472">Membrane</keyword>
<feature type="transmembrane region" description="Helical" evidence="4">
    <location>
        <begin position="21"/>
        <end position="45"/>
    </location>
</feature>
<proteinExistence type="predicted"/>
<feature type="transmembrane region" description="Helical" evidence="4">
    <location>
        <begin position="152"/>
        <end position="173"/>
    </location>
</feature>
<dbReference type="PROSITE" id="PS50850">
    <property type="entry name" value="MFS"/>
    <property type="match status" value="1"/>
</dbReference>
<dbReference type="PATRIC" id="fig|445710.3.peg.2776"/>
<feature type="transmembrane region" description="Helical" evidence="4">
    <location>
        <begin position="226"/>
        <end position="249"/>
    </location>
</feature>
<gene>
    <name evidence="6" type="ORF">ATSB10_27810</name>
</gene>
<feature type="transmembrane region" description="Helical" evidence="4">
    <location>
        <begin position="261"/>
        <end position="278"/>
    </location>
</feature>
<dbReference type="Proteomes" id="UP000077255">
    <property type="component" value="Chromosome"/>
</dbReference>
<dbReference type="Pfam" id="PF06779">
    <property type="entry name" value="MFS_4"/>
    <property type="match status" value="1"/>
</dbReference>
<dbReference type="InterPro" id="IPR036259">
    <property type="entry name" value="MFS_trans_sf"/>
</dbReference>
<feature type="transmembrane region" description="Helical" evidence="4">
    <location>
        <begin position="92"/>
        <end position="112"/>
    </location>
</feature>
<keyword evidence="2 4" id="KW-1133">Transmembrane helix</keyword>
<feature type="transmembrane region" description="Helical" evidence="4">
    <location>
        <begin position="57"/>
        <end position="80"/>
    </location>
</feature>
<feature type="transmembrane region" description="Helical" evidence="4">
    <location>
        <begin position="354"/>
        <end position="374"/>
    </location>
</feature>
<dbReference type="AlphaFoldDB" id="A0A161J9S0"/>
<accession>A0A161J9S0</accession>
<dbReference type="PANTHER" id="PTHR23537">
    <property type="match status" value="1"/>
</dbReference>
<dbReference type="PANTHER" id="PTHR23537:SF1">
    <property type="entry name" value="SUGAR TRANSPORTER"/>
    <property type="match status" value="1"/>
</dbReference>
<evidence type="ECO:0000259" key="5">
    <source>
        <dbReference type="PROSITE" id="PS50850"/>
    </source>
</evidence>
<dbReference type="STRING" id="445710.ATSB10_27810"/>